<evidence type="ECO:0000313" key="3">
    <source>
        <dbReference type="Proteomes" id="UP001646157"/>
    </source>
</evidence>
<dbReference type="PROSITE" id="PS51257">
    <property type="entry name" value="PROKAR_LIPOPROTEIN"/>
    <property type="match status" value="1"/>
</dbReference>
<sequence length="47" mass="5641">MFVIIRLEDTFSFIHFILLAACFTVFVWMFEVLIPSKDEKEAKQEKE</sequence>
<proteinExistence type="predicted"/>
<evidence type="ECO:0008006" key="4">
    <source>
        <dbReference type="Google" id="ProtNLM"/>
    </source>
</evidence>
<name>A0ABS2N9L2_9BACI</name>
<gene>
    <name evidence="2" type="ORF">JOC86_000986</name>
</gene>
<dbReference type="EMBL" id="JAFBDZ010000001">
    <property type="protein sequence ID" value="MBM7584449.1"/>
    <property type="molecule type" value="Genomic_DNA"/>
</dbReference>
<evidence type="ECO:0000256" key="1">
    <source>
        <dbReference type="SAM" id="Phobius"/>
    </source>
</evidence>
<organism evidence="2 3">
    <name type="scientific">Rossellomorea pakistanensis</name>
    <dbReference type="NCBI Taxonomy" id="992288"/>
    <lineage>
        <taxon>Bacteria</taxon>
        <taxon>Bacillati</taxon>
        <taxon>Bacillota</taxon>
        <taxon>Bacilli</taxon>
        <taxon>Bacillales</taxon>
        <taxon>Bacillaceae</taxon>
        <taxon>Rossellomorea</taxon>
    </lineage>
</organism>
<keyword evidence="1" id="KW-0812">Transmembrane</keyword>
<keyword evidence="1" id="KW-0472">Membrane</keyword>
<accession>A0ABS2N9L2</accession>
<dbReference type="Proteomes" id="UP001646157">
    <property type="component" value="Unassembled WGS sequence"/>
</dbReference>
<keyword evidence="3" id="KW-1185">Reference proteome</keyword>
<comment type="caution">
    <text evidence="2">The sequence shown here is derived from an EMBL/GenBank/DDBJ whole genome shotgun (WGS) entry which is preliminary data.</text>
</comment>
<reference evidence="2 3" key="1">
    <citation type="submission" date="2021-01" db="EMBL/GenBank/DDBJ databases">
        <title>Genomic Encyclopedia of Type Strains, Phase IV (KMG-IV): sequencing the most valuable type-strain genomes for metagenomic binning, comparative biology and taxonomic classification.</title>
        <authorList>
            <person name="Goeker M."/>
        </authorList>
    </citation>
    <scope>NUCLEOTIDE SEQUENCE [LARGE SCALE GENOMIC DNA]</scope>
    <source>
        <strain evidence="2 3">DSM 24834</strain>
    </source>
</reference>
<protein>
    <recommendedName>
        <fullName evidence="4">ATP synthase F0 subunit 8</fullName>
    </recommendedName>
</protein>
<evidence type="ECO:0000313" key="2">
    <source>
        <dbReference type="EMBL" id="MBM7584449.1"/>
    </source>
</evidence>
<keyword evidence="1" id="KW-1133">Transmembrane helix</keyword>
<feature type="transmembrane region" description="Helical" evidence="1">
    <location>
        <begin position="12"/>
        <end position="34"/>
    </location>
</feature>